<dbReference type="SUPFAM" id="SSF49899">
    <property type="entry name" value="Concanavalin A-like lectins/glucanases"/>
    <property type="match status" value="1"/>
</dbReference>
<feature type="signal peptide" evidence="2">
    <location>
        <begin position="1"/>
        <end position="28"/>
    </location>
</feature>
<dbReference type="PANTHER" id="PTHR10963:SF55">
    <property type="entry name" value="GLYCOSIDE HYDROLASE FAMILY 16 PROTEIN"/>
    <property type="match status" value="1"/>
</dbReference>
<dbReference type="GO" id="GO:0005975">
    <property type="term" value="P:carbohydrate metabolic process"/>
    <property type="evidence" value="ECO:0007669"/>
    <property type="project" value="InterPro"/>
</dbReference>
<dbReference type="Gene3D" id="2.60.120.200">
    <property type="match status" value="1"/>
</dbReference>
<dbReference type="InterPro" id="IPR050546">
    <property type="entry name" value="Glycosyl_Hydrlase_16"/>
</dbReference>
<reference evidence="4 5" key="1">
    <citation type="submission" date="2016-03" db="EMBL/GenBank/DDBJ databases">
        <title>Draft genome sequence of Paenibacillus antarcticus CECT 5836.</title>
        <authorList>
            <person name="Shin S.-K."/>
            <person name="Yi H."/>
        </authorList>
    </citation>
    <scope>NUCLEOTIDE SEQUENCE [LARGE SCALE GENOMIC DNA]</scope>
    <source>
        <strain evidence="4 5">CECT 5836</strain>
    </source>
</reference>
<gene>
    <name evidence="4" type="ORF">PBAT_12625</name>
</gene>
<evidence type="ECO:0000313" key="4">
    <source>
        <dbReference type="EMBL" id="OAB45745.1"/>
    </source>
</evidence>
<protein>
    <recommendedName>
        <fullName evidence="3">GH16 domain-containing protein</fullName>
    </recommendedName>
</protein>
<dbReference type="CDD" id="cd08023">
    <property type="entry name" value="GH16_laminarinase_like"/>
    <property type="match status" value="1"/>
</dbReference>
<dbReference type="AlphaFoldDB" id="A0A168NFJ9"/>
<organism evidence="4 5">
    <name type="scientific">Paenibacillus antarcticus</name>
    <dbReference type="NCBI Taxonomy" id="253703"/>
    <lineage>
        <taxon>Bacteria</taxon>
        <taxon>Bacillati</taxon>
        <taxon>Bacillota</taxon>
        <taxon>Bacilli</taxon>
        <taxon>Bacillales</taxon>
        <taxon>Paenibacillaceae</taxon>
        <taxon>Paenibacillus</taxon>
    </lineage>
</organism>
<evidence type="ECO:0000313" key="5">
    <source>
        <dbReference type="Proteomes" id="UP000077355"/>
    </source>
</evidence>
<evidence type="ECO:0000259" key="3">
    <source>
        <dbReference type="PROSITE" id="PS51762"/>
    </source>
</evidence>
<dbReference type="RefSeq" id="WP_068650046.1">
    <property type="nucleotide sequence ID" value="NZ_CP043611.1"/>
</dbReference>
<dbReference type="PANTHER" id="PTHR10963">
    <property type="entry name" value="GLYCOSYL HYDROLASE-RELATED"/>
    <property type="match status" value="1"/>
</dbReference>
<sequence>MRKRISLFLSSVMLGSILCVSYVPSVSAAGPGGTIWTQDFSKSDEFDSLDLNKWDTSFWYDISGVFAFNSNNVAVSGGNVNLSAKKENYNGKSYTSAVLKSKFQVGGDSYTEIKAKMINKNANVTAALWLSDQPAQWSNPNIEIDIMESLDPDGAPQRVESTLHTWPVSPDFHFVAGNKKYNAPAPLDNDFHVYGLERRDGKLRFYLDGVKYWEYTASVIKEFATQPRNVIFSIEGHAGNPVDAYLPSDFQIDYVRVYSSTTVENPGFESDGGQNPTGWLESGDIGASYAVRHVGGTHKGNYKLEHAANEPFVVNTYQKKIGLENGLYTMKAWVAKSSTTNYNSCKMYVKDYGDIERSTNVNGTGWNQIVISNINVTNGQIEYGFVTDYKGGTGDWAVFDDVEFYKQ</sequence>
<dbReference type="InterPro" id="IPR000757">
    <property type="entry name" value="Beta-glucanase-like"/>
</dbReference>
<comment type="caution">
    <text evidence="4">The sequence shown here is derived from an EMBL/GenBank/DDBJ whole genome shotgun (WGS) entry which is preliminary data.</text>
</comment>
<keyword evidence="2" id="KW-0732">Signal</keyword>
<keyword evidence="5" id="KW-1185">Reference proteome</keyword>
<evidence type="ECO:0000256" key="2">
    <source>
        <dbReference type="SAM" id="SignalP"/>
    </source>
</evidence>
<dbReference type="InterPro" id="IPR013320">
    <property type="entry name" value="ConA-like_dom_sf"/>
</dbReference>
<dbReference type="Proteomes" id="UP000077355">
    <property type="component" value="Unassembled WGS sequence"/>
</dbReference>
<feature type="domain" description="GH16" evidence="3">
    <location>
        <begin position="34"/>
        <end position="263"/>
    </location>
</feature>
<dbReference type="PROSITE" id="PS51762">
    <property type="entry name" value="GH16_2"/>
    <property type="match status" value="1"/>
</dbReference>
<accession>A0A168NFJ9</accession>
<dbReference type="GO" id="GO:0004553">
    <property type="term" value="F:hydrolase activity, hydrolyzing O-glycosyl compounds"/>
    <property type="evidence" value="ECO:0007669"/>
    <property type="project" value="InterPro"/>
</dbReference>
<comment type="similarity">
    <text evidence="1">Belongs to the glycosyl hydrolase 16 family.</text>
</comment>
<proteinExistence type="inferred from homology"/>
<name>A0A168NFJ9_9BACL</name>
<evidence type="ECO:0000256" key="1">
    <source>
        <dbReference type="ARBA" id="ARBA00006865"/>
    </source>
</evidence>
<dbReference type="Gene3D" id="2.60.120.260">
    <property type="entry name" value="Galactose-binding domain-like"/>
    <property type="match status" value="1"/>
</dbReference>
<dbReference type="Pfam" id="PF00722">
    <property type="entry name" value="Glyco_hydro_16"/>
    <property type="match status" value="1"/>
</dbReference>
<dbReference type="EMBL" id="LVJI01000016">
    <property type="protein sequence ID" value="OAB45745.1"/>
    <property type="molecule type" value="Genomic_DNA"/>
</dbReference>
<feature type="chain" id="PRO_5038883086" description="GH16 domain-containing protein" evidence="2">
    <location>
        <begin position="29"/>
        <end position="407"/>
    </location>
</feature>